<evidence type="ECO:0000313" key="1">
    <source>
        <dbReference type="EMBL" id="MEM0575634.1"/>
    </source>
</evidence>
<dbReference type="Proteomes" id="UP001468798">
    <property type="component" value="Unassembled WGS sequence"/>
</dbReference>
<keyword evidence="2" id="KW-1185">Reference proteome</keyword>
<dbReference type="Gene3D" id="2.40.128.640">
    <property type="match status" value="1"/>
</dbReference>
<protein>
    <submittedName>
        <fullName evidence="1">Copper resistance protein NlpE</fullName>
    </submittedName>
</protein>
<gene>
    <name evidence="1" type="ORF">WFZ86_03915</name>
</gene>
<dbReference type="Pfam" id="PF04170">
    <property type="entry name" value="NlpE"/>
    <property type="match status" value="1"/>
</dbReference>
<accession>A0ABU9NJZ4</accession>
<evidence type="ECO:0000313" key="2">
    <source>
        <dbReference type="Proteomes" id="UP001468798"/>
    </source>
</evidence>
<name>A0ABU9NJZ4_9FLAO</name>
<proteinExistence type="predicted"/>
<dbReference type="RefSeq" id="WP_342690721.1">
    <property type="nucleotide sequence ID" value="NZ_JBCGDP010000003.1"/>
</dbReference>
<comment type="caution">
    <text evidence="1">The sequence shown here is derived from an EMBL/GenBank/DDBJ whole genome shotgun (WGS) entry which is preliminary data.</text>
</comment>
<sequence length="157" mass="17563">MKQIPILFVIIFLFCFSCKKEDKDTSTNLTEIKADSVAGMPLDTIYADDNSETSLDWDGVYAGITPCANCKGIEIELVLRKDKTFVLKTKYVGKGAEKINTEKGTFSWDESGSVIVLHGLEYKPNQYKVGENHLVQMDRQGKVVEGSLASKYILQKK</sequence>
<dbReference type="EMBL" id="JBCGDP010000003">
    <property type="protein sequence ID" value="MEM0575634.1"/>
    <property type="molecule type" value="Genomic_DNA"/>
</dbReference>
<dbReference type="InterPro" id="IPR007298">
    <property type="entry name" value="Cu-R_lipoprotein_NlpE"/>
</dbReference>
<organism evidence="1 2">
    <name type="scientific">Flavobacterium polysaccharolyticum</name>
    <dbReference type="NCBI Taxonomy" id="3133148"/>
    <lineage>
        <taxon>Bacteria</taxon>
        <taxon>Pseudomonadati</taxon>
        <taxon>Bacteroidota</taxon>
        <taxon>Flavobacteriia</taxon>
        <taxon>Flavobacteriales</taxon>
        <taxon>Flavobacteriaceae</taxon>
        <taxon>Flavobacterium</taxon>
    </lineage>
</organism>
<reference evidence="1 2" key="1">
    <citation type="submission" date="2024-03" db="EMBL/GenBank/DDBJ databases">
        <title>Two novel species of the genus Flavobacterium exhibiting potentially degradation of complex polysaccharides.</title>
        <authorList>
            <person name="Lian X."/>
        </authorList>
    </citation>
    <scope>NUCLEOTIDE SEQUENCE [LARGE SCALE GENOMIC DNA]</scope>
    <source>
        <strain evidence="1 2">N6</strain>
    </source>
</reference>